<dbReference type="EMBL" id="CAKMRJ010002223">
    <property type="protein sequence ID" value="CAH1427536.1"/>
    <property type="molecule type" value="Genomic_DNA"/>
</dbReference>
<proteinExistence type="predicted"/>
<accession>A0AAU9MKF1</accession>
<organism evidence="1 2">
    <name type="scientific">Lactuca virosa</name>
    <dbReference type="NCBI Taxonomy" id="75947"/>
    <lineage>
        <taxon>Eukaryota</taxon>
        <taxon>Viridiplantae</taxon>
        <taxon>Streptophyta</taxon>
        <taxon>Embryophyta</taxon>
        <taxon>Tracheophyta</taxon>
        <taxon>Spermatophyta</taxon>
        <taxon>Magnoliopsida</taxon>
        <taxon>eudicotyledons</taxon>
        <taxon>Gunneridae</taxon>
        <taxon>Pentapetalae</taxon>
        <taxon>asterids</taxon>
        <taxon>campanulids</taxon>
        <taxon>Asterales</taxon>
        <taxon>Asteraceae</taxon>
        <taxon>Cichorioideae</taxon>
        <taxon>Cichorieae</taxon>
        <taxon>Lactucinae</taxon>
        <taxon>Lactuca</taxon>
    </lineage>
</organism>
<reference evidence="1 2" key="1">
    <citation type="submission" date="2022-01" db="EMBL/GenBank/DDBJ databases">
        <authorList>
            <person name="Xiong W."/>
            <person name="Schranz E."/>
        </authorList>
    </citation>
    <scope>NUCLEOTIDE SEQUENCE [LARGE SCALE GENOMIC DNA]</scope>
</reference>
<dbReference type="Proteomes" id="UP001157418">
    <property type="component" value="Unassembled WGS sequence"/>
</dbReference>
<keyword evidence="2" id="KW-1185">Reference proteome</keyword>
<gene>
    <name evidence="1" type="ORF">LVIROSA_LOCUS14534</name>
</gene>
<comment type="caution">
    <text evidence="1">The sequence shown here is derived from an EMBL/GenBank/DDBJ whole genome shotgun (WGS) entry which is preliminary data.</text>
</comment>
<evidence type="ECO:0000313" key="1">
    <source>
        <dbReference type="EMBL" id="CAH1427536.1"/>
    </source>
</evidence>
<name>A0AAU9MKF1_9ASTR</name>
<dbReference type="AlphaFoldDB" id="A0AAU9MKF1"/>
<evidence type="ECO:0000313" key="2">
    <source>
        <dbReference type="Proteomes" id="UP001157418"/>
    </source>
</evidence>
<sequence>MTDLFLLLPWNETIANDSTHYLQHCPTLPPTPTHIHVVYNLQCSPYTITISSNTAISSTNTNTSTLPLQSLPPLCLYLLGLSRLSLALHWRYLLSASLVLPPLCLPSVSCFVISLYPPIPVKFQGF</sequence>
<protein>
    <submittedName>
        <fullName evidence="1">Uncharacterized protein</fullName>
    </submittedName>
</protein>